<evidence type="ECO:0000313" key="2">
    <source>
        <dbReference type="EMBL" id="KAJ8892184.1"/>
    </source>
</evidence>
<proteinExistence type="predicted"/>
<dbReference type="InterPro" id="IPR052958">
    <property type="entry name" value="IFN-induced_PKR_regulator"/>
</dbReference>
<feature type="domain" description="HAT C-terminal dimerisation" evidence="1">
    <location>
        <begin position="311"/>
        <end position="365"/>
    </location>
</feature>
<dbReference type="EMBL" id="JARBHB010000002">
    <property type="protein sequence ID" value="KAJ8892184.1"/>
    <property type="molecule type" value="Genomic_DNA"/>
</dbReference>
<evidence type="ECO:0000313" key="3">
    <source>
        <dbReference type="Proteomes" id="UP001159363"/>
    </source>
</evidence>
<sequence>MSTPPLENEGNFRALLRERVESGYSLQESLLQFLPLEATTGKNVADTHIHALQKQDINCYFPRDQGYDGAASMSGKFRGTRDSKGLYAHCFSLSLNLAISNSSDVTSIRNCYGTIRKLYDFFTTQRLFCNKKLQLCPTKWVERHESVMVVVQLLQPVAATLEEITEWGDKNALSNAFILLNAIGQPDFIRALLSAEKLLSYILPLRKKLQATDADLASALPYADDINSVLTRIRENAETEFKILFRECEETARNIGLQITIPKLVHRANVSAENVEEYFRCDVFIQWPDGLISNLHARFAKHKEILTSFLFPKCACSLKNIFILTCSTSTSERTFSTLRRIKNYLRNTMSDTRLNGLANLNIHREIPIDQEKVIDNLVLKGPRRLNFVL</sequence>
<accession>A0ABQ9I6C1</accession>
<protein>
    <recommendedName>
        <fullName evidence="1">HAT C-terminal dimerisation domain-containing protein</fullName>
    </recommendedName>
</protein>
<keyword evidence="3" id="KW-1185">Reference proteome</keyword>
<dbReference type="PANTHER" id="PTHR46289:SF14">
    <property type="entry name" value="DUF4371 DOMAIN-CONTAINING PROTEIN"/>
    <property type="match status" value="1"/>
</dbReference>
<comment type="caution">
    <text evidence="2">The sequence shown here is derived from an EMBL/GenBank/DDBJ whole genome shotgun (WGS) entry which is preliminary data.</text>
</comment>
<name>A0ABQ9I6C1_9NEOP</name>
<dbReference type="InterPro" id="IPR008906">
    <property type="entry name" value="HATC_C_dom"/>
</dbReference>
<dbReference type="Pfam" id="PF05699">
    <property type="entry name" value="Dimer_Tnp_hAT"/>
    <property type="match status" value="1"/>
</dbReference>
<dbReference type="PANTHER" id="PTHR46289">
    <property type="entry name" value="52 KDA REPRESSOR OF THE INHIBITOR OF THE PROTEIN KINASE-LIKE PROTEIN-RELATED"/>
    <property type="match status" value="1"/>
</dbReference>
<dbReference type="InterPro" id="IPR012337">
    <property type="entry name" value="RNaseH-like_sf"/>
</dbReference>
<organism evidence="2 3">
    <name type="scientific">Dryococelus australis</name>
    <dbReference type="NCBI Taxonomy" id="614101"/>
    <lineage>
        <taxon>Eukaryota</taxon>
        <taxon>Metazoa</taxon>
        <taxon>Ecdysozoa</taxon>
        <taxon>Arthropoda</taxon>
        <taxon>Hexapoda</taxon>
        <taxon>Insecta</taxon>
        <taxon>Pterygota</taxon>
        <taxon>Neoptera</taxon>
        <taxon>Polyneoptera</taxon>
        <taxon>Phasmatodea</taxon>
        <taxon>Verophasmatodea</taxon>
        <taxon>Anareolatae</taxon>
        <taxon>Phasmatidae</taxon>
        <taxon>Eurycanthinae</taxon>
        <taxon>Dryococelus</taxon>
    </lineage>
</organism>
<evidence type="ECO:0000259" key="1">
    <source>
        <dbReference type="Pfam" id="PF05699"/>
    </source>
</evidence>
<dbReference type="SUPFAM" id="SSF53098">
    <property type="entry name" value="Ribonuclease H-like"/>
    <property type="match status" value="1"/>
</dbReference>
<dbReference type="Proteomes" id="UP001159363">
    <property type="component" value="Chromosome 2"/>
</dbReference>
<gene>
    <name evidence="2" type="ORF">PR048_004764</name>
</gene>
<reference evidence="2 3" key="1">
    <citation type="submission" date="2023-02" db="EMBL/GenBank/DDBJ databases">
        <title>LHISI_Scaffold_Assembly.</title>
        <authorList>
            <person name="Stuart O.P."/>
            <person name="Cleave R."/>
            <person name="Magrath M.J.L."/>
            <person name="Mikheyev A.S."/>
        </authorList>
    </citation>
    <scope>NUCLEOTIDE SEQUENCE [LARGE SCALE GENOMIC DNA]</scope>
    <source>
        <strain evidence="2">Daus_M_001</strain>
        <tissue evidence="2">Leg muscle</tissue>
    </source>
</reference>